<proteinExistence type="predicted"/>
<dbReference type="SUPFAM" id="SSF47240">
    <property type="entry name" value="Ferritin-like"/>
    <property type="match status" value="1"/>
</dbReference>
<keyword evidence="2" id="KW-1185">Reference proteome</keyword>
<dbReference type="CDD" id="cd00657">
    <property type="entry name" value="Ferritin_like"/>
    <property type="match status" value="1"/>
</dbReference>
<comment type="caution">
    <text evidence="1">The sequence shown here is derived from an EMBL/GenBank/DDBJ whole genome shotgun (WGS) entry which is preliminary data.</text>
</comment>
<dbReference type="InterPro" id="IPR009078">
    <property type="entry name" value="Ferritin-like_SF"/>
</dbReference>
<dbReference type="RefSeq" id="WP_106005634.1">
    <property type="nucleotide sequence ID" value="NZ_CP136418.1"/>
</dbReference>
<dbReference type="InterPro" id="IPR012347">
    <property type="entry name" value="Ferritin-like"/>
</dbReference>
<accession>A0A2T0AQC5</accession>
<gene>
    <name evidence="1" type="ORF">MOHU_16790</name>
</gene>
<dbReference type="AlphaFoldDB" id="A0A2T0AQC5"/>
<sequence length="161" mass="19030">MKHYQPGIPPYNQWQFMIPQMPVLGPHDFQKQVQHIYDSIVAEATAADFYSRLMREAPDEMHRDFINHAYKDELEHLEAFTRLYKHFTDRIPQYNIEPVQYRTYKDGLLKALKDELEAADFYKGIIVSSTDQLVRDTYFLAMGDELEHAIRFNALLKAASW</sequence>
<dbReference type="OrthoDB" id="573482at2"/>
<name>A0A2T0AQC5_9FIRM</name>
<evidence type="ECO:0000313" key="1">
    <source>
        <dbReference type="EMBL" id="PRR71253.1"/>
    </source>
</evidence>
<dbReference type="Proteomes" id="UP000238415">
    <property type="component" value="Unassembled WGS sequence"/>
</dbReference>
<evidence type="ECO:0000313" key="2">
    <source>
        <dbReference type="Proteomes" id="UP000238415"/>
    </source>
</evidence>
<protein>
    <recommendedName>
        <fullName evidence="3">Rubrerythrin</fullName>
    </recommendedName>
</protein>
<reference evidence="1 2" key="1">
    <citation type="submission" date="2018-03" db="EMBL/GenBank/DDBJ databases">
        <title>Genome sequence of Moorella humiferrea DSM 23265.</title>
        <authorList>
            <person name="Poehlein A."/>
            <person name="Daniel R."/>
        </authorList>
    </citation>
    <scope>NUCLEOTIDE SEQUENCE [LARGE SCALE GENOMIC DNA]</scope>
    <source>
        <strain evidence="1 2">DSM 23265</strain>
    </source>
</reference>
<dbReference type="Gene3D" id="1.20.1260.10">
    <property type="match status" value="1"/>
</dbReference>
<evidence type="ECO:0008006" key="3">
    <source>
        <dbReference type="Google" id="ProtNLM"/>
    </source>
</evidence>
<organism evidence="1 2">
    <name type="scientific">Neomoorella humiferrea</name>
    <dbReference type="NCBI Taxonomy" id="676965"/>
    <lineage>
        <taxon>Bacteria</taxon>
        <taxon>Bacillati</taxon>
        <taxon>Bacillota</taxon>
        <taxon>Clostridia</taxon>
        <taxon>Neomoorellales</taxon>
        <taxon>Neomoorellaceae</taxon>
        <taxon>Neomoorella</taxon>
    </lineage>
</organism>
<dbReference type="EMBL" id="PVXM01000043">
    <property type="protein sequence ID" value="PRR71253.1"/>
    <property type="molecule type" value="Genomic_DNA"/>
</dbReference>